<feature type="transmembrane region" description="Helical" evidence="1">
    <location>
        <begin position="86"/>
        <end position="104"/>
    </location>
</feature>
<evidence type="ECO:0000313" key="2">
    <source>
        <dbReference type="EMBL" id="APR99724.1"/>
    </source>
</evidence>
<dbReference type="Proteomes" id="UP000185544">
    <property type="component" value="Chromosome"/>
</dbReference>
<feature type="transmembrane region" description="Helical" evidence="1">
    <location>
        <begin position="47"/>
        <end position="66"/>
    </location>
</feature>
<keyword evidence="1" id="KW-0472">Membrane</keyword>
<keyword evidence="1" id="KW-0812">Transmembrane</keyword>
<organism evidence="2 3">
    <name type="scientific">Pajaroellobacter abortibovis</name>
    <dbReference type="NCBI Taxonomy" id="1882918"/>
    <lineage>
        <taxon>Bacteria</taxon>
        <taxon>Pseudomonadati</taxon>
        <taxon>Myxococcota</taxon>
        <taxon>Polyangia</taxon>
        <taxon>Polyangiales</taxon>
        <taxon>Polyangiaceae</taxon>
    </lineage>
</organism>
<proteinExistence type="predicted"/>
<evidence type="ECO:0000256" key="1">
    <source>
        <dbReference type="SAM" id="Phobius"/>
    </source>
</evidence>
<dbReference type="RefSeq" id="WP_075276371.1">
    <property type="nucleotide sequence ID" value="NZ_CP016908.1"/>
</dbReference>
<keyword evidence="3" id="KW-1185">Reference proteome</keyword>
<feature type="transmembrane region" description="Helical" evidence="1">
    <location>
        <begin position="6"/>
        <end position="26"/>
    </location>
</feature>
<dbReference type="KEGG" id="pabo:BCY86_02825"/>
<keyword evidence="1" id="KW-1133">Transmembrane helix</keyword>
<evidence type="ECO:0008006" key="4">
    <source>
        <dbReference type="Google" id="ProtNLM"/>
    </source>
</evidence>
<feature type="transmembrane region" description="Helical" evidence="1">
    <location>
        <begin position="125"/>
        <end position="143"/>
    </location>
</feature>
<accession>A0A1L6MW75</accession>
<name>A0A1L6MW75_9BACT</name>
<dbReference type="EMBL" id="CP016908">
    <property type="protein sequence ID" value="APR99724.1"/>
    <property type="molecule type" value="Genomic_DNA"/>
</dbReference>
<dbReference type="STRING" id="1882918.BCY86_02825"/>
<dbReference type="AlphaFoldDB" id="A0A1L6MW75"/>
<gene>
    <name evidence="2" type="ORF">BCY86_02825</name>
</gene>
<sequence>MVHYLLVFSHSLLRWGILFLFLPVLWRSIKGVRNRSPYQTIDAQLRLALVSLLDFQLLIGLALFWVSPFTERGERGMVHVMREPLLRFWTVEHPSTMFLAIVFAHLGKIFIKRTSQDEVRQQRTLVFFGIAFVLMMAGIPWPGTQWGRPLSPLSIS</sequence>
<evidence type="ECO:0000313" key="3">
    <source>
        <dbReference type="Proteomes" id="UP000185544"/>
    </source>
</evidence>
<reference evidence="2 3" key="1">
    <citation type="submission" date="2016-08" db="EMBL/GenBank/DDBJ databases">
        <title>Identification and validation of antigenic proteins from Pajaroellobacter abortibovis using de-novo genome sequence assembly and reverse vaccinology.</title>
        <authorList>
            <person name="Welly B.T."/>
            <person name="Miller M.R."/>
            <person name="Stott J.L."/>
            <person name="Blanchard M.T."/>
            <person name="Islas-Trejo A.D."/>
            <person name="O'Rourke S.M."/>
            <person name="Young A.E."/>
            <person name="Medrano J.F."/>
            <person name="Van Eenennaam A.L."/>
        </authorList>
    </citation>
    <scope>NUCLEOTIDE SEQUENCE [LARGE SCALE GENOMIC DNA]</scope>
    <source>
        <strain evidence="2 3">BTF92-0548A/99-0131</strain>
    </source>
</reference>
<dbReference type="OrthoDB" id="329514at2"/>
<protein>
    <recommendedName>
        <fullName evidence="4">Cytochrome b561 bacterial/Ni-hydrogenase domain-containing protein</fullName>
    </recommendedName>
</protein>